<protein>
    <submittedName>
        <fullName evidence="2">Uncharacterized protein</fullName>
    </submittedName>
</protein>
<proteinExistence type="predicted"/>
<feature type="compositionally biased region" description="Pro residues" evidence="1">
    <location>
        <begin position="78"/>
        <end position="90"/>
    </location>
</feature>
<evidence type="ECO:0000313" key="2">
    <source>
        <dbReference type="EMBL" id="CAI9153894.1"/>
    </source>
</evidence>
<keyword evidence="3" id="KW-1185">Reference proteome</keyword>
<feature type="compositionally biased region" description="Basic and acidic residues" evidence="1">
    <location>
        <begin position="65"/>
        <end position="77"/>
    </location>
</feature>
<reference evidence="2" key="1">
    <citation type="submission" date="2023-04" db="EMBL/GenBank/DDBJ databases">
        <authorList>
            <consortium name="ELIXIR-Norway"/>
        </authorList>
    </citation>
    <scope>NUCLEOTIDE SEQUENCE [LARGE SCALE GENOMIC DNA]</scope>
</reference>
<evidence type="ECO:0000256" key="1">
    <source>
        <dbReference type="SAM" id="MobiDB-lite"/>
    </source>
</evidence>
<dbReference type="Proteomes" id="UP001176941">
    <property type="component" value="Chromosome 11"/>
</dbReference>
<evidence type="ECO:0000313" key="3">
    <source>
        <dbReference type="Proteomes" id="UP001176941"/>
    </source>
</evidence>
<feature type="region of interest" description="Disordered" evidence="1">
    <location>
        <begin position="53"/>
        <end position="128"/>
    </location>
</feature>
<gene>
    <name evidence="2" type="ORF">MRATA1EN1_LOCUS2856</name>
</gene>
<dbReference type="EMBL" id="OX459947">
    <property type="protein sequence ID" value="CAI9153894.1"/>
    <property type="molecule type" value="Genomic_DNA"/>
</dbReference>
<organism evidence="2 3">
    <name type="scientific">Rangifer tarandus platyrhynchus</name>
    <name type="common">Svalbard reindeer</name>
    <dbReference type="NCBI Taxonomy" id="3082113"/>
    <lineage>
        <taxon>Eukaryota</taxon>
        <taxon>Metazoa</taxon>
        <taxon>Chordata</taxon>
        <taxon>Craniata</taxon>
        <taxon>Vertebrata</taxon>
        <taxon>Euteleostomi</taxon>
        <taxon>Mammalia</taxon>
        <taxon>Eutheria</taxon>
        <taxon>Laurasiatheria</taxon>
        <taxon>Artiodactyla</taxon>
        <taxon>Ruminantia</taxon>
        <taxon>Pecora</taxon>
        <taxon>Cervidae</taxon>
        <taxon>Odocoileinae</taxon>
        <taxon>Rangifer</taxon>
    </lineage>
</organism>
<sequence length="197" mass="22102">MPAPERLRRVRARTSGEANVTDIKIRACWGFVAGKRIFWGEKEGVGERGSRLYWEAAEQSSPRDPGLRDTRKTEEPRPPQISPSDPPALLRPPEGDDEETPTSRIAEGAQATAKVEARLRGEKSRTTSEKKLFPHLSGVYRDFLPVNGTREGCEETKTATEYTAAHGLLLLEEIQKLSDAYTLDDTETIRIKTRRRG</sequence>
<feature type="compositionally biased region" description="Basic and acidic residues" evidence="1">
    <location>
        <begin position="115"/>
        <end position="128"/>
    </location>
</feature>
<name>A0ABN8XY26_RANTA</name>
<accession>A0ABN8XY26</accession>